<dbReference type="RefSeq" id="WP_091393148.1">
    <property type="nucleotide sequence ID" value="NZ_FNQY01000002.1"/>
</dbReference>
<name>A0A1H3W7Y1_9BACT</name>
<evidence type="ECO:0000313" key="2">
    <source>
        <dbReference type="EMBL" id="SDZ82388.1"/>
    </source>
</evidence>
<sequence length="469" mass="52660">MNKFLSKLGSIIGLDRTNSLSNSIMIGLYTFDMDCFKLIEEVYKLNADAFTCIDWIAQKVSEAPLTLYHKIPGKEKQWQNFQRLRKSHDSRDHVKAARMVGSEVEEIPEHELLTILNKRPNKTMTGSLFMKGLTINLLTMGNGFAVGIAPPTSPGKFKEIYLQDPRKMRPVAASQLGEVKGWKFTLLLEKTIPVEDVLHVRYFNPDFTTENPYIMGMSPFTAAAMQIDSSNKGANALSRAFDNGGAMGMLSPANGSKITPEQMQELQKNVNQRIKGVENYKSIVAASAPMDWLEFGQSIVDLNVVEAGLNSSRKIANVVHLKSEVVLNDKEGSTYNNMKEARKACITDGVFPVQTMIEDCLTEWLVPGWFNDDSWYIAFDRSVYPECQPDMTEKVKWLKDAWWINPNEKRKEMDFATDGDPNMDKIYAPANLKPIEDLSLDVTGIGFDTEIDDGQDENNQGAGVPDEEN</sequence>
<dbReference type="Proteomes" id="UP000199041">
    <property type="component" value="Unassembled WGS sequence"/>
</dbReference>
<evidence type="ECO:0000256" key="1">
    <source>
        <dbReference type="SAM" id="MobiDB-lite"/>
    </source>
</evidence>
<organism evidence="2 3">
    <name type="scientific">Arachidicoccus rhizosphaerae</name>
    <dbReference type="NCBI Taxonomy" id="551991"/>
    <lineage>
        <taxon>Bacteria</taxon>
        <taxon>Pseudomonadati</taxon>
        <taxon>Bacteroidota</taxon>
        <taxon>Chitinophagia</taxon>
        <taxon>Chitinophagales</taxon>
        <taxon>Chitinophagaceae</taxon>
        <taxon>Arachidicoccus</taxon>
    </lineage>
</organism>
<evidence type="ECO:0000313" key="3">
    <source>
        <dbReference type="Proteomes" id="UP000199041"/>
    </source>
</evidence>
<protein>
    <submittedName>
        <fullName evidence="2">Phage portal protein, HK97 family</fullName>
    </submittedName>
</protein>
<accession>A0A1H3W7Y1</accession>
<dbReference type="STRING" id="551991.SAMN05192529_102153"/>
<dbReference type="Pfam" id="PF04860">
    <property type="entry name" value="Phage_portal"/>
    <property type="match status" value="1"/>
</dbReference>
<keyword evidence="3" id="KW-1185">Reference proteome</keyword>
<dbReference type="InterPro" id="IPR006944">
    <property type="entry name" value="Phage/GTA_portal"/>
</dbReference>
<dbReference type="EMBL" id="FNQY01000002">
    <property type="protein sequence ID" value="SDZ82388.1"/>
    <property type="molecule type" value="Genomic_DNA"/>
</dbReference>
<reference evidence="2 3" key="1">
    <citation type="submission" date="2016-10" db="EMBL/GenBank/DDBJ databases">
        <authorList>
            <person name="de Groot N.N."/>
        </authorList>
    </citation>
    <scope>NUCLEOTIDE SEQUENCE [LARGE SCALE GENOMIC DNA]</scope>
    <source>
        <strain evidence="2 3">Vu-144</strain>
    </source>
</reference>
<feature type="region of interest" description="Disordered" evidence="1">
    <location>
        <begin position="446"/>
        <end position="469"/>
    </location>
</feature>
<proteinExistence type="predicted"/>
<gene>
    <name evidence="2" type="ORF">SAMN05192529_102153</name>
</gene>
<dbReference type="AlphaFoldDB" id="A0A1H3W7Y1"/>
<dbReference type="OrthoDB" id="939858at2"/>